<feature type="domain" description="Water stress and hypersensitive response" evidence="1">
    <location>
        <begin position="52"/>
        <end position="171"/>
    </location>
</feature>
<evidence type="ECO:0000313" key="3">
    <source>
        <dbReference type="Proteomes" id="UP000252558"/>
    </source>
</evidence>
<sequence>MLRCCRKRSMKDSDFSLHVADGSMVMKQKLVASLFLLLMAGCASLDFASPNVSLSSIKSLGGDLFEQRFLVVLNVQNPNNQALPIEGLNLALEVEGKEVATGVGASEVVIEPFGEEKVSLYLTTNMFKGAGILLKFISAQDDALNYHVSGYLHTSLGFSVKVPFENTGVLTLDDIKPKGH</sequence>
<reference evidence="2 3" key="1">
    <citation type="submission" date="2018-07" db="EMBL/GenBank/DDBJ databases">
        <title>Corallincola holothuriorum sp. nov., a new facultative anaerobe isolated from sea cucumber Apostichopus japonicus.</title>
        <authorList>
            <person name="Xia H."/>
        </authorList>
    </citation>
    <scope>NUCLEOTIDE SEQUENCE [LARGE SCALE GENOMIC DNA]</scope>
    <source>
        <strain evidence="2 3">C4</strain>
    </source>
</reference>
<protein>
    <recommendedName>
        <fullName evidence="1">Water stress and hypersensitive response domain-containing protein</fullName>
    </recommendedName>
</protein>
<dbReference type="Proteomes" id="UP000252558">
    <property type="component" value="Unassembled WGS sequence"/>
</dbReference>
<evidence type="ECO:0000313" key="2">
    <source>
        <dbReference type="EMBL" id="RCU50001.1"/>
    </source>
</evidence>
<dbReference type="InterPro" id="IPR004864">
    <property type="entry name" value="LEA_2"/>
</dbReference>
<dbReference type="SMART" id="SM00769">
    <property type="entry name" value="WHy"/>
    <property type="match status" value="1"/>
</dbReference>
<evidence type="ECO:0000259" key="1">
    <source>
        <dbReference type="SMART" id="SM00769"/>
    </source>
</evidence>
<gene>
    <name evidence="2" type="ORF">DU002_10270</name>
</gene>
<proteinExistence type="predicted"/>
<keyword evidence="3" id="KW-1185">Reference proteome</keyword>
<dbReference type="AlphaFoldDB" id="A0A368NL04"/>
<dbReference type="EMBL" id="QPID01000005">
    <property type="protein sequence ID" value="RCU50001.1"/>
    <property type="molecule type" value="Genomic_DNA"/>
</dbReference>
<dbReference type="GO" id="GO:0009269">
    <property type="term" value="P:response to desiccation"/>
    <property type="evidence" value="ECO:0007669"/>
    <property type="project" value="InterPro"/>
</dbReference>
<organism evidence="2 3">
    <name type="scientific">Corallincola holothuriorum</name>
    <dbReference type="NCBI Taxonomy" id="2282215"/>
    <lineage>
        <taxon>Bacteria</taxon>
        <taxon>Pseudomonadati</taxon>
        <taxon>Pseudomonadota</taxon>
        <taxon>Gammaproteobacteria</taxon>
        <taxon>Alteromonadales</taxon>
        <taxon>Psychromonadaceae</taxon>
        <taxon>Corallincola</taxon>
    </lineage>
</organism>
<comment type="caution">
    <text evidence="2">The sequence shown here is derived from an EMBL/GenBank/DDBJ whole genome shotgun (WGS) entry which is preliminary data.</text>
</comment>
<dbReference type="InterPro" id="IPR013990">
    <property type="entry name" value="WHy-dom"/>
</dbReference>
<accession>A0A368NL04</accession>
<dbReference type="Pfam" id="PF03168">
    <property type="entry name" value="LEA_2"/>
    <property type="match status" value="1"/>
</dbReference>
<dbReference type="SUPFAM" id="SSF117070">
    <property type="entry name" value="LEA14-like"/>
    <property type="match status" value="1"/>
</dbReference>
<name>A0A368NL04_9GAMM</name>
<dbReference type="Gene3D" id="2.60.40.1820">
    <property type="match status" value="1"/>
</dbReference>